<feature type="chain" id="PRO_5047025563" evidence="2">
    <location>
        <begin position="36"/>
        <end position="696"/>
    </location>
</feature>
<dbReference type="Gene3D" id="1.25.40.10">
    <property type="entry name" value="Tetratricopeptide repeat domain"/>
    <property type="match status" value="1"/>
</dbReference>
<accession>A0ABV1FN13</accession>
<evidence type="ECO:0000313" key="4">
    <source>
        <dbReference type="Proteomes" id="UP001487296"/>
    </source>
</evidence>
<evidence type="ECO:0000256" key="1">
    <source>
        <dbReference type="PROSITE-ProRule" id="PRU00339"/>
    </source>
</evidence>
<gene>
    <name evidence="3" type="ORF">AAAT34_01855</name>
</gene>
<organism evidence="3 4">
    <name type="scientific">Hallella faecis</name>
    <dbReference type="NCBI Taxonomy" id="2841596"/>
    <lineage>
        <taxon>Bacteria</taxon>
        <taxon>Pseudomonadati</taxon>
        <taxon>Bacteroidota</taxon>
        <taxon>Bacteroidia</taxon>
        <taxon>Bacteroidales</taxon>
        <taxon>Prevotellaceae</taxon>
        <taxon>Hallella</taxon>
    </lineage>
</organism>
<dbReference type="RefSeq" id="WP_215758790.1">
    <property type="nucleotide sequence ID" value="NZ_JAHKBE010000002.1"/>
</dbReference>
<dbReference type="PROSITE" id="PS50005">
    <property type="entry name" value="TPR"/>
    <property type="match status" value="1"/>
</dbReference>
<feature type="signal peptide" evidence="2">
    <location>
        <begin position="1"/>
        <end position="35"/>
    </location>
</feature>
<evidence type="ECO:0000313" key="3">
    <source>
        <dbReference type="EMBL" id="MEQ2485797.1"/>
    </source>
</evidence>
<dbReference type="SUPFAM" id="SSF49464">
    <property type="entry name" value="Carboxypeptidase regulatory domain-like"/>
    <property type="match status" value="1"/>
</dbReference>
<comment type="caution">
    <text evidence="3">The sequence shown here is derived from an EMBL/GenBank/DDBJ whole genome shotgun (WGS) entry which is preliminary data.</text>
</comment>
<dbReference type="InterPro" id="IPR011990">
    <property type="entry name" value="TPR-like_helical_dom_sf"/>
</dbReference>
<keyword evidence="2" id="KW-0732">Signal</keyword>
<dbReference type="InterPro" id="IPR019734">
    <property type="entry name" value="TPR_rpt"/>
</dbReference>
<keyword evidence="1" id="KW-0802">TPR repeat</keyword>
<protein>
    <submittedName>
        <fullName evidence="3">Carboxypeptidase-like regulatory domain-containing protein</fullName>
    </submittedName>
</protein>
<reference evidence="3 4" key="1">
    <citation type="submission" date="2024-04" db="EMBL/GenBank/DDBJ databases">
        <title>Human intestinal bacterial collection.</title>
        <authorList>
            <person name="Pauvert C."/>
            <person name="Hitch T.C.A."/>
            <person name="Clavel T."/>
        </authorList>
    </citation>
    <scope>NUCLEOTIDE SEQUENCE [LARGE SCALE GENOMIC DNA]</scope>
    <source>
        <strain evidence="3 4">CLA-AA-H145</strain>
    </source>
</reference>
<name>A0ABV1FN13_9BACT</name>
<dbReference type="Pfam" id="PF13715">
    <property type="entry name" value="CarbopepD_reg_2"/>
    <property type="match status" value="1"/>
</dbReference>
<dbReference type="SUPFAM" id="SSF48452">
    <property type="entry name" value="TPR-like"/>
    <property type="match status" value="1"/>
</dbReference>
<feature type="repeat" description="TPR" evidence="1">
    <location>
        <begin position="642"/>
        <end position="675"/>
    </location>
</feature>
<dbReference type="EMBL" id="JBBNFP010000003">
    <property type="protein sequence ID" value="MEQ2485797.1"/>
    <property type="molecule type" value="Genomic_DNA"/>
</dbReference>
<dbReference type="Proteomes" id="UP001487296">
    <property type="component" value="Unassembled WGS sequence"/>
</dbReference>
<proteinExistence type="predicted"/>
<evidence type="ECO:0000256" key="2">
    <source>
        <dbReference type="SAM" id="SignalP"/>
    </source>
</evidence>
<dbReference type="Gene3D" id="3.30.1330.60">
    <property type="entry name" value="OmpA-like domain"/>
    <property type="match status" value="1"/>
</dbReference>
<keyword evidence="4" id="KW-1185">Reference proteome</keyword>
<dbReference type="InterPro" id="IPR036737">
    <property type="entry name" value="OmpA-like_sf"/>
</dbReference>
<dbReference type="InterPro" id="IPR008969">
    <property type="entry name" value="CarboxyPept-like_regulatory"/>
</dbReference>
<sequence length="696" mass="79375">MMMKPYTSLRTPALGRVARQALTLVLLLMAMGASAQDVFRLTGLVTDKDTKEPLLGVSITDPETRRALAITDIDGRFAINVHSGATLRFSMVGVKSQDVKVKSSHKYIEVKLQPNDVALEELVVTAKHITDKIQPEPTDIEVRGNYFHVKTRVRVPREMFSHNNRLVVQPVIYNVTRHEEQLMRPMVYDARTYNRTQDRLYDYRMDDPQGDPLAQYVVVKTKEKREKGRTNDIIGYADSAYVEHVKDDYTCNVYMAIENYNRIVYRDTTIIAKGTINPLRWLDYSFAASQLNDSAYWPKPEVQLRDSKGEVNLRFPMNKAAFDPNDPNNIAEIGKMREQIEQISADKDATLQSLTINGTSSPDGRYNSNLQLAKKRMDYAVNYLRGLVPERARRGMKFASNAAVAPWGKVADLLRADSLYDEARQVENITKRWGNIDDQSRGMRKLPFYRSLLMDKYLPRLRHVGYVMNYSVFRQLTLDEIRQLYAADYKQLTKYEYFRLYRAEADSVRRETMLRQALEIYPSFMVAANDLSALLINRQAADADLLRPFAGKKAPAVVNTNQMTALLNAGLYTAADSLSAFVPDNETTHMLLAVNAVLNGRFDGYYETVAKTGLRNELVMLLAMKRNDEALKLSKQLPDDQALTHYLRAICLNRLEEVSDAYDELRKALDMDPSLKQVAHADGDVNDLLLDSKDNH</sequence>